<reference evidence="2 3" key="1">
    <citation type="submission" date="2023-02" db="EMBL/GenBank/DDBJ databases">
        <title>LHISI_Scaffold_Assembly.</title>
        <authorList>
            <person name="Stuart O.P."/>
            <person name="Cleave R."/>
            <person name="Magrath M.J.L."/>
            <person name="Mikheyev A.S."/>
        </authorList>
    </citation>
    <scope>NUCLEOTIDE SEQUENCE [LARGE SCALE GENOMIC DNA]</scope>
    <source>
        <strain evidence="2">Daus_M_001</strain>
        <tissue evidence="2">Leg muscle</tissue>
    </source>
</reference>
<evidence type="ECO:0000313" key="2">
    <source>
        <dbReference type="EMBL" id="KAJ8866349.1"/>
    </source>
</evidence>
<dbReference type="EMBL" id="JARBHB010000016">
    <property type="protein sequence ID" value="KAJ8866349.1"/>
    <property type="molecule type" value="Genomic_DNA"/>
</dbReference>
<dbReference type="Proteomes" id="UP001159363">
    <property type="component" value="Chromosome 15"/>
</dbReference>
<feature type="region of interest" description="Disordered" evidence="1">
    <location>
        <begin position="1"/>
        <end position="20"/>
    </location>
</feature>
<proteinExistence type="predicted"/>
<feature type="compositionally biased region" description="Basic and acidic residues" evidence="1">
    <location>
        <begin position="1"/>
        <end position="11"/>
    </location>
</feature>
<evidence type="ECO:0000313" key="3">
    <source>
        <dbReference type="Proteomes" id="UP001159363"/>
    </source>
</evidence>
<organism evidence="2 3">
    <name type="scientific">Dryococelus australis</name>
    <dbReference type="NCBI Taxonomy" id="614101"/>
    <lineage>
        <taxon>Eukaryota</taxon>
        <taxon>Metazoa</taxon>
        <taxon>Ecdysozoa</taxon>
        <taxon>Arthropoda</taxon>
        <taxon>Hexapoda</taxon>
        <taxon>Insecta</taxon>
        <taxon>Pterygota</taxon>
        <taxon>Neoptera</taxon>
        <taxon>Polyneoptera</taxon>
        <taxon>Phasmatodea</taxon>
        <taxon>Verophasmatodea</taxon>
        <taxon>Anareolatae</taxon>
        <taxon>Phasmatidae</taxon>
        <taxon>Eurycanthinae</taxon>
        <taxon>Dryococelus</taxon>
    </lineage>
</organism>
<comment type="caution">
    <text evidence="2">The sequence shown here is derived from an EMBL/GenBank/DDBJ whole genome shotgun (WGS) entry which is preliminary data.</text>
</comment>
<evidence type="ECO:0000256" key="1">
    <source>
        <dbReference type="SAM" id="MobiDB-lite"/>
    </source>
</evidence>
<name>A0ABQ9G1H9_9NEOP</name>
<sequence length="921" mass="101590">MQGRGKRDINEKTPPTSGIVRHDSHVRKYMGYPARNQTRFTLVVGEYRIMSRTCDDTRNTNLQDQLISLASPKNVREMGTEDETEAHRENFYSMVVFVHYLRATTREFQSAVHRSDIPPLRLLPFALTRKGRGGAVDRLLASHPGESGSIPVGAAPRFSLAGIVPDAAAGRRVFPGPSHLPRPTIPTLPHTHPASLTSALSTSTLRAAQIASLTLARDDIYRHHCMYGIATMEDPHRQEGTNAKRGRGGPVVRLLTSHLGEPDSIPGWVVPGFSHQGIVPYDAPDLWVFSEISLFLCSSVRALLHTQLRPLECLARRARTCTGHGDVTKQTSPETGVGKENIVWDLNSQVFTRCRSCRQDIPTLQCRAVTMIFWNLIGPRDHDDTTSVQCNDSGSVLKCKGGGNGIPLRKPADQRHRPARFPLAEIRGRPAGLKQKGWLVPCPEPYWLSTTYLLRGSAPPPPIKVDATVNTSPGRARIAFVNTIPQRPRTGVPPGEIPFSGFFRLVVPRHPPPPRPKISAFLLLKHVFKAILHDTRAWARSATAAAIRAIVAPFMAFFALYGKISYQQRRNAWAGKTEDPRENPPISCVVRRDSHLRKIRSDPAGERTLFASLGGEQSNRSATTASGKYLKYHRLIDLEAAVSERLECSPLTKANRVQSRAEPVPDYRKWESIPLVGGGFLGYLPFPRPFIPALLHIHLASPTSTVKTSMLRVSAESLVQVRYRCQDCTPVQCFARRGDERASDVRNPFNQAALLRAAQISSLHSLMPLNFTTEHASALCFTCVCHVLCIAGDSVSSANMESAACGENRRRKDAGKRRSSLGGRAAGAEWLACSLPTKTNRVQSPAGSLPDFRMWESCRTMALVGRFSRGSPVTPLPGFSFQLCSTLTSITLIGSQELTVKSRPNLFTLHFNANRLGEDNL</sequence>
<gene>
    <name evidence="2" type="ORF">PR048_032192</name>
</gene>
<protein>
    <submittedName>
        <fullName evidence="2">Uncharacterized protein</fullName>
    </submittedName>
</protein>
<accession>A0ABQ9G1H9</accession>
<keyword evidence="3" id="KW-1185">Reference proteome</keyword>